<dbReference type="InterPro" id="IPR009003">
    <property type="entry name" value="Peptidase_S1_PA"/>
</dbReference>
<dbReference type="OrthoDB" id="4217619at2759"/>
<proteinExistence type="predicted"/>
<feature type="region of interest" description="Disordered" evidence="1">
    <location>
        <begin position="1"/>
        <end position="39"/>
    </location>
</feature>
<name>A0A135RNV8_9PEZI</name>
<organism evidence="2 3">
    <name type="scientific">Colletotrichum simmondsii</name>
    <dbReference type="NCBI Taxonomy" id="703756"/>
    <lineage>
        <taxon>Eukaryota</taxon>
        <taxon>Fungi</taxon>
        <taxon>Dikarya</taxon>
        <taxon>Ascomycota</taxon>
        <taxon>Pezizomycotina</taxon>
        <taxon>Sordariomycetes</taxon>
        <taxon>Hypocreomycetidae</taxon>
        <taxon>Glomerellales</taxon>
        <taxon>Glomerellaceae</taxon>
        <taxon>Colletotrichum</taxon>
        <taxon>Colletotrichum acutatum species complex</taxon>
    </lineage>
</organism>
<evidence type="ECO:0000313" key="3">
    <source>
        <dbReference type="Proteomes" id="UP000070328"/>
    </source>
</evidence>
<accession>A0A135RNV8</accession>
<dbReference type="Pfam" id="PF13365">
    <property type="entry name" value="Trypsin_2"/>
    <property type="match status" value="1"/>
</dbReference>
<evidence type="ECO:0000313" key="2">
    <source>
        <dbReference type="EMBL" id="KXH25178.1"/>
    </source>
</evidence>
<evidence type="ECO:0000256" key="1">
    <source>
        <dbReference type="SAM" id="MobiDB-lite"/>
    </source>
</evidence>
<protein>
    <submittedName>
        <fullName evidence="2">AT hook domain-containing protein</fullName>
    </submittedName>
</protein>
<dbReference type="EMBL" id="JFBX01000920">
    <property type="protein sequence ID" value="KXH25178.1"/>
    <property type="molecule type" value="Genomic_DNA"/>
</dbReference>
<keyword evidence="3" id="KW-1185">Reference proteome</keyword>
<gene>
    <name evidence="2" type="ORF">CSIM01_04122</name>
</gene>
<feature type="compositionally biased region" description="Polar residues" evidence="1">
    <location>
        <begin position="28"/>
        <end position="39"/>
    </location>
</feature>
<dbReference type="AlphaFoldDB" id="A0A135RNV8"/>
<sequence length="586" mass="64462">MEEIRRPAVSTRRTRQTARLDEAAAASSGLSQTTDNNLNSTIIEPEHSTTDLMIEGPDILPEALHVGLKFKGLGKRSIQLLLKKRQLLRDTPLDIPEDMERKELGSSVMATLVFAQEEAGTAVCISPNGILLTCSHCIAETIDDFDDSKSHWLLFASGQVVEAKALAWDGKRDLALLKITSAQQPPPPSGPTTLSSSPHSGSFPFVTLSPAPPALKARLICVGHPGSEDFEAAVPGTKTDYDVLHLSTGTFRGCAEGQDPQDNSEIGALMHSCWTYWGHSGAPLVDRKTGTLVGLHSSWDDETGMRRGVAQYPWFLRIHPTLPTSALPIQTYDTTGQHRLCAHDSHDSHDFTVHPQVPPVFHCSNYRLPVCLPPSAPTMPNLWQGEGPYLPSLNTPTTTTISTPTSLFSSSTTSIATAAMPTTTEEVEALRAWVLSTSGNWLLNIAKALALSIPLGILISAMCCCWIPCLWYTDHLTDDFLDISVWTGRLIRGEYGPPGGWIPFIRRRVRMFFMGREERAEAQRREAQEAIDRVVGELRGRDGHVVRVGYQQEPAMTTGLPPQNRNMRRQMARQQVRANRTANNNN</sequence>
<dbReference type="Gene3D" id="2.40.10.120">
    <property type="match status" value="1"/>
</dbReference>
<reference evidence="2 3" key="1">
    <citation type="submission" date="2014-02" db="EMBL/GenBank/DDBJ databases">
        <title>The genome sequence of Colletotrichum simmondsii CBS122122.</title>
        <authorList>
            <person name="Baroncelli R."/>
            <person name="Thon M.R."/>
        </authorList>
    </citation>
    <scope>NUCLEOTIDE SEQUENCE [LARGE SCALE GENOMIC DNA]</scope>
    <source>
        <strain evidence="2 3">CBS122122</strain>
    </source>
</reference>
<comment type="caution">
    <text evidence="2">The sequence shown here is derived from an EMBL/GenBank/DDBJ whole genome shotgun (WGS) entry which is preliminary data.</text>
</comment>
<dbReference type="Proteomes" id="UP000070328">
    <property type="component" value="Unassembled WGS sequence"/>
</dbReference>
<dbReference type="SUPFAM" id="SSF50494">
    <property type="entry name" value="Trypsin-like serine proteases"/>
    <property type="match status" value="1"/>
</dbReference>